<dbReference type="FunFam" id="1.20.1060.10:FF:000001">
    <property type="entry name" value="DNA polymerase I"/>
    <property type="match status" value="1"/>
</dbReference>
<dbReference type="InterPro" id="IPR029060">
    <property type="entry name" value="PIN-like_dom_sf"/>
</dbReference>
<dbReference type="STRING" id="692370.A6F68_00189"/>
<evidence type="ECO:0000256" key="18">
    <source>
        <dbReference type="SAM" id="MobiDB-lite"/>
    </source>
</evidence>
<dbReference type="Gene3D" id="1.10.150.20">
    <property type="entry name" value="5' to 3' exonuclease, C-terminal subdomain"/>
    <property type="match status" value="2"/>
</dbReference>
<dbReference type="GO" id="GO:0006302">
    <property type="term" value="P:double-strand break repair"/>
    <property type="evidence" value="ECO:0007669"/>
    <property type="project" value="TreeGrafter"/>
</dbReference>
<proteinExistence type="inferred from homology"/>
<gene>
    <name evidence="17 22" type="primary">polA</name>
    <name evidence="22" type="ORF">A6F68_00189</name>
</gene>
<evidence type="ECO:0000259" key="20">
    <source>
        <dbReference type="SMART" id="SM00475"/>
    </source>
</evidence>
<evidence type="ECO:0000256" key="1">
    <source>
        <dbReference type="ARBA" id="ARBA00007705"/>
    </source>
</evidence>
<dbReference type="InterPro" id="IPR002421">
    <property type="entry name" value="5-3_exonuclease"/>
</dbReference>
<dbReference type="GO" id="GO:0003677">
    <property type="term" value="F:DNA binding"/>
    <property type="evidence" value="ECO:0007669"/>
    <property type="project" value="UniProtKB-UniRule"/>
</dbReference>
<protein>
    <recommendedName>
        <fullName evidence="4 16">DNA polymerase I</fullName>
        <ecNumber evidence="3 16">2.7.7.7</ecNumber>
    </recommendedName>
</protein>
<feature type="domain" description="3'-5' exonuclease" evidence="19">
    <location>
        <begin position="338"/>
        <end position="540"/>
    </location>
</feature>
<dbReference type="NCBIfam" id="TIGR00593">
    <property type="entry name" value="pola"/>
    <property type="match status" value="1"/>
</dbReference>
<keyword evidence="13 17" id="KW-0238">DNA-binding</keyword>
<dbReference type="PROSITE" id="PS00447">
    <property type="entry name" value="DNA_POLYMERASE_A"/>
    <property type="match status" value="1"/>
</dbReference>
<dbReference type="SMART" id="SM00475">
    <property type="entry name" value="53EXOc"/>
    <property type="match status" value="1"/>
</dbReference>
<dbReference type="Pfam" id="PF00476">
    <property type="entry name" value="DNA_pol_A"/>
    <property type="match status" value="1"/>
</dbReference>
<dbReference type="CDD" id="cd09859">
    <property type="entry name" value="PIN_53EXO"/>
    <property type="match status" value="1"/>
</dbReference>
<feature type="domain" description="DNA-directed DNA polymerase family A palm" evidence="21">
    <location>
        <begin position="709"/>
        <end position="912"/>
    </location>
</feature>
<keyword evidence="11 17" id="KW-0269">Exonuclease</keyword>
<sequence>MADKQHLYLVDGSAYIFRAYHRLPPLTNPAGTPVGAVYGYTTMLWKLADDLDKADGPTHLAVILDKGSTSFRNALYDQYKANRPDPPEDLVPQFPLIRDATRAFSLPCIEEDDLEADDLIASYAREATRRGWDVTIVSSDKDLMQLVGKCGEGGGCVDMLDTMKNQRIGIPEVVEKFGVPPELVGDVLALMGDSVDNIPGIYGVGPKTATKLIQEYGNLTAALDAAPSMKPSKLQERLVEGREMAELSRVLVQLKEDCALPIPLDEMKLDGVPPGPLAAFLSEHGFTSLLKRLDAGRGSPDRPTQLNPAKPQTAGAAASASGNRQPPPEMPPFDRSTYECVTTMERLEHWIERAFAARLVAIDTETSSLDAMRAELAGISLALGPNDACYIPLGHIVTDGGGADMFAEKPQQVERQAAYAALKPLLERDAVLKVGQNIKYDLNILTRCAGIEVAPIDDTMILSFALDAGRSLDGIGGGHGMDELSERHLGHTTLAFKDICGTGKKAIPFGEVPLDRATEYAAEDADVTWRLYTTLKPRLAVEGGTQVYERVDRPLIPVVAQMERDGIKVDRQRLARLSDEFATEIARIEDEIYNDAGMKFTIGSPKQLGDVLFDKLGYKGGRKGKSGQYSTNQAILEGLAAQGAEVATKVLEWRQLTKLKSTYTDALQAAINPDTGRVHTSYSLVGAQTGRLSSTDPNLQNIPIRTEIGRQIREAFVAEEGNVLLAADYSQIELRLAAHMADVPQLKDAFAQGEDIHARTAMEMFGTVDRDTRARAKTVNFAILYGISRWGLAGRLGMEADEAQAIIDTYFQRFPGIQSYIHTTLESVREKGYSETLFGRKTWFPRIKSGNQAERQGSERAAINAPIQGTSADIIKRAMARMMPALEAAGLGHVRMLLQVHDELVFELPERDVAAASLVIERVMAEASLPAVALDVPLGIEIGFGPSWGTAH</sequence>
<dbReference type="Gene3D" id="3.30.70.370">
    <property type="match status" value="1"/>
</dbReference>
<evidence type="ECO:0000259" key="19">
    <source>
        <dbReference type="SMART" id="SM00474"/>
    </source>
</evidence>
<dbReference type="InterPro" id="IPR018320">
    <property type="entry name" value="DNA_polymerase_1"/>
</dbReference>
<name>A0A1B2A9G6_9SPHN</name>
<dbReference type="NCBIfam" id="NF004397">
    <property type="entry name" value="PRK05755.1"/>
    <property type="match status" value="1"/>
</dbReference>
<keyword evidence="9 17" id="KW-0227">DNA damage</keyword>
<evidence type="ECO:0000256" key="16">
    <source>
        <dbReference type="NCBIfam" id="TIGR00593"/>
    </source>
</evidence>
<evidence type="ECO:0000256" key="5">
    <source>
        <dbReference type="ARBA" id="ARBA00022679"/>
    </source>
</evidence>
<dbReference type="SMART" id="SM00279">
    <property type="entry name" value="HhH2"/>
    <property type="match status" value="1"/>
</dbReference>
<dbReference type="GO" id="GO:0006261">
    <property type="term" value="P:DNA-templated DNA replication"/>
    <property type="evidence" value="ECO:0007669"/>
    <property type="project" value="UniProtKB-UniRule"/>
</dbReference>
<evidence type="ECO:0000256" key="9">
    <source>
        <dbReference type="ARBA" id="ARBA00022763"/>
    </source>
</evidence>
<organism evidence="22 23">
    <name type="scientific">Tsuneonella dongtanensis</name>
    <dbReference type="NCBI Taxonomy" id="692370"/>
    <lineage>
        <taxon>Bacteria</taxon>
        <taxon>Pseudomonadati</taxon>
        <taxon>Pseudomonadota</taxon>
        <taxon>Alphaproteobacteria</taxon>
        <taxon>Sphingomonadales</taxon>
        <taxon>Erythrobacteraceae</taxon>
        <taxon>Tsuneonella</taxon>
    </lineage>
</organism>
<comment type="subunit">
    <text evidence="2">Single-chain monomer with multiple functions.</text>
</comment>
<dbReference type="KEGG" id="ado:A6F68_00189"/>
<dbReference type="PATRIC" id="fig|692370.5.peg.196"/>
<dbReference type="GO" id="GO:0008408">
    <property type="term" value="F:3'-5' exonuclease activity"/>
    <property type="evidence" value="ECO:0007669"/>
    <property type="project" value="UniProtKB-UniRule"/>
</dbReference>
<dbReference type="PANTHER" id="PTHR10133">
    <property type="entry name" value="DNA POLYMERASE I"/>
    <property type="match status" value="1"/>
</dbReference>
<reference evidence="22 23" key="1">
    <citation type="submission" date="2016-07" db="EMBL/GenBank/DDBJ databases">
        <title>Complete genome sequence of Altererythrobacter dongtanensis KCTC 22672, a type strain with esterase isolated from tidal flat.</title>
        <authorList>
            <person name="Cheng H."/>
            <person name="Wu Y.-H."/>
            <person name="Zhou P."/>
            <person name="Huo Y.-Y."/>
            <person name="Wang C.-S."/>
            <person name="Xu X.-W."/>
        </authorList>
    </citation>
    <scope>NUCLEOTIDE SEQUENCE [LARGE SCALE GENOMIC DNA]</scope>
    <source>
        <strain evidence="22 23">KCTC 22672</strain>
    </source>
</reference>
<dbReference type="InterPro" id="IPR020045">
    <property type="entry name" value="DNA_polI_H3TH"/>
</dbReference>
<dbReference type="Pfam" id="PF01367">
    <property type="entry name" value="5_3_exonuc"/>
    <property type="match status" value="1"/>
</dbReference>
<keyword evidence="8" id="KW-0540">Nuclease</keyword>
<feature type="domain" description="5'-3' exonuclease" evidence="20">
    <location>
        <begin position="3"/>
        <end position="270"/>
    </location>
</feature>
<dbReference type="InterPro" id="IPR036279">
    <property type="entry name" value="5-3_exonuclease_C_sf"/>
</dbReference>
<evidence type="ECO:0000256" key="2">
    <source>
        <dbReference type="ARBA" id="ARBA00011541"/>
    </source>
</evidence>
<dbReference type="FunFam" id="1.10.150.20:FF:000002">
    <property type="entry name" value="DNA polymerase I"/>
    <property type="match status" value="1"/>
</dbReference>
<keyword evidence="7 17" id="KW-0235">DNA replication</keyword>
<evidence type="ECO:0000256" key="15">
    <source>
        <dbReference type="ARBA" id="ARBA00049244"/>
    </source>
</evidence>
<dbReference type="FunFam" id="1.10.150.20:FF:000003">
    <property type="entry name" value="DNA polymerase I"/>
    <property type="match status" value="1"/>
</dbReference>
<keyword evidence="14 17" id="KW-0234">DNA repair</keyword>
<evidence type="ECO:0000313" key="23">
    <source>
        <dbReference type="Proteomes" id="UP000092932"/>
    </source>
</evidence>
<dbReference type="Pfam" id="PF01612">
    <property type="entry name" value="DNA_pol_A_exo1"/>
    <property type="match status" value="1"/>
</dbReference>
<dbReference type="GO" id="GO:0003887">
    <property type="term" value="F:DNA-directed DNA polymerase activity"/>
    <property type="evidence" value="ECO:0007669"/>
    <property type="project" value="UniProtKB-UniRule"/>
</dbReference>
<dbReference type="CDD" id="cd06139">
    <property type="entry name" value="DNA_polA_I_Ecoli_like_exo"/>
    <property type="match status" value="1"/>
</dbReference>
<keyword evidence="12 17" id="KW-0239">DNA-directed DNA polymerase</keyword>
<evidence type="ECO:0000256" key="8">
    <source>
        <dbReference type="ARBA" id="ARBA00022722"/>
    </source>
</evidence>
<dbReference type="InterPro" id="IPR012337">
    <property type="entry name" value="RNaseH-like_sf"/>
</dbReference>
<evidence type="ECO:0000256" key="17">
    <source>
        <dbReference type="RuleBase" id="RU004460"/>
    </source>
</evidence>
<dbReference type="InterPro" id="IPR036397">
    <property type="entry name" value="RNaseH_sf"/>
</dbReference>
<evidence type="ECO:0000256" key="12">
    <source>
        <dbReference type="ARBA" id="ARBA00022932"/>
    </source>
</evidence>
<evidence type="ECO:0000256" key="13">
    <source>
        <dbReference type="ARBA" id="ARBA00023125"/>
    </source>
</evidence>
<dbReference type="SMART" id="SM00482">
    <property type="entry name" value="POLAc"/>
    <property type="match status" value="1"/>
</dbReference>
<accession>A0A1B2A9G6</accession>
<dbReference type="AlphaFoldDB" id="A0A1B2A9G6"/>
<evidence type="ECO:0000259" key="21">
    <source>
        <dbReference type="SMART" id="SM00482"/>
    </source>
</evidence>
<evidence type="ECO:0000256" key="7">
    <source>
        <dbReference type="ARBA" id="ARBA00022705"/>
    </source>
</evidence>
<dbReference type="InterPro" id="IPR008918">
    <property type="entry name" value="HhH2"/>
</dbReference>
<comment type="catalytic activity">
    <reaction evidence="15 17">
        <text>DNA(n) + a 2'-deoxyribonucleoside 5'-triphosphate = DNA(n+1) + diphosphate</text>
        <dbReference type="Rhea" id="RHEA:22508"/>
        <dbReference type="Rhea" id="RHEA-COMP:17339"/>
        <dbReference type="Rhea" id="RHEA-COMP:17340"/>
        <dbReference type="ChEBI" id="CHEBI:33019"/>
        <dbReference type="ChEBI" id="CHEBI:61560"/>
        <dbReference type="ChEBI" id="CHEBI:173112"/>
        <dbReference type="EC" id="2.7.7.7"/>
    </reaction>
</comment>
<comment type="similarity">
    <text evidence="1 17">Belongs to the DNA polymerase type-A family.</text>
</comment>
<dbReference type="InterPro" id="IPR002562">
    <property type="entry name" value="3'-5'_exonuclease_dom"/>
</dbReference>
<dbReference type="InterPro" id="IPR001098">
    <property type="entry name" value="DNA-dir_DNA_pol_A_palm_dom"/>
</dbReference>
<dbReference type="EMBL" id="CP016591">
    <property type="protein sequence ID" value="ANY18724.1"/>
    <property type="molecule type" value="Genomic_DNA"/>
</dbReference>
<dbReference type="PRINTS" id="PR00868">
    <property type="entry name" value="DNAPOLI"/>
</dbReference>
<evidence type="ECO:0000256" key="6">
    <source>
        <dbReference type="ARBA" id="ARBA00022695"/>
    </source>
</evidence>
<keyword evidence="23" id="KW-1185">Reference proteome</keyword>
<evidence type="ECO:0000256" key="14">
    <source>
        <dbReference type="ARBA" id="ARBA00023204"/>
    </source>
</evidence>
<dbReference type="InterPro" id="IPR043502">
    <property type="entry name" value="DNA/RNA_pol_sf"/>
</dbReference>
<dbReference type="Gene3D" id="3.30.420.10">
    <property type="entry name" value="Ribonuclease H-like superfamily/Ribonuclease H"/>
    <property type="match status" value="1"/>
</dbReference>
<dbReference type="CDD" id="cd09898">
    <property type="entry name" value="H3TH_53EXO"/>
    <property type="match status" value="1"/>
</dbReference>
<evidence type="ECO:0000256" key="10">
    <source>
        <dbReference type="ARBA" id="ARBA00022801"/>
    </source>
</evidence>
<keyword evidence="6 17" id="KW-0548">Nucleotidyltransferase</keyword>
<dbReference type="OrthoDB" id="9806424at2"/>
<dbReference type="GO" id="GO:0008409">
    <property type="term" value="F:5'-3' exonuclease activity"/>
    <property type="evidence" value="ECO:0007669"/>
    <property type="project" value="UniProtKB-UniRule"/>
</dbReference>
<dbReference type="InterPro" id="IPR020046">
    <property type="entry name" value="5-3_exonucl_a-hlix_arch_N"/>
</dbReference>
<dbReference type="Proteomes" id="UP000092932">
    <property type="component" value="Chromosome"/>
</dbReference>
<comment type="function">
    <text evidence="17">In addition to polymerase activity, this DNA polymerase exhibits 3'-5' and 5'-3' exonuclease activity.</text>
</comment>
<dbReference type="InterPro" id="IPR002298">
    <property type="entry name" value="DNA_polymerase_A"/>
</dbReference>
<dbReference type="EC" id="2.7.7.7" evidence="3 16"/>
<dbReference type="SUPFAM" id="SSF47807">
    <property type="entry name" value="5' to 3' exonuclease, C-terminal subdomain"/>
    <property type="match status" value="1"/>
</dbReference>
<dbReference type="Gene3D" id="3.40.50.1010">
    <property type="entry name" value="5'-nuclease"/>
    <property type="match status" value="1"/>
</dbReference>
<dbReference type="SMART" id="SM00474">
    <property type="entry name" value="35EXOc"/>
    <property type="match status" value="1"/>
</dbReference>
<dbReference type="SUPFAM" id="SSF88723">
    <property type="entry name" value="PIN domain-like"/>
    <property type="match status" value="1"/>
</dbReference>
<evidence type="ECO:0000256" key="3">
    <source>
        <dbReference type="ARBA" id="ARBA00012417"/>
    </source>
</evidence>
<dbReference type="SUPFAM" id="SSF53098">
    <property type="entry name" value="Ribonuclease H-like"/>
    <property type="match status" value="1"/>
</dbReference>
<keyword evidence="5 17" id="KW-0808">Transferase</keyword>
<evidence type="ECO:0000256" key="4">
    <source>
        <dbReference type="ARBA" id="ARBA00020311"/>
    </source>
</evidence>
<keyword evidence="10 17" id="KW-0378">Hydrolase</keyword>
<dbReference type="Pfam" id="PF02739">
    <property type="entry name" value="5_3_exonuc_N"/>
    <property type="match status" value="1"/>
</dbReference>
<evidence type="ECO:0000256" key="11">
    <source>
        <dbReference type="ARBA" id="ARBA00022839"/>
    </source>
</evidence>
<dbReference type="Gene3D" id="1.20.1060.10">
    <property type="entry name" value="Taq DNA Polymerase, Chain T, domain 4"/>
    <property type="match status" value="1"/>
</dbReference>
<dbReference type="CDD" id="cd08637">
    <property type="entry name" value="DNA_pol_A_pol_I_C"/>
    <property type="match status" value="1"/>
</dbReference>
<dbReference type="PANTHER" id="PTHR10133:SF27">
    <property type="entry name" value="DNA POLYMERASE NU"/>
    <property type="match status" value="1"/>
</dbReference>
<dbReference type="InterPro" id="IPR019760">
    <property type="entry name" value="DNA-dir_DNA_pol_A_CS"/>
</dbReference>
<feature type="region of interest" description="Disordered" evidence="18">
    <location>
        <begin position="293"/>
        <end position="335"/>
    </location>
</feature>
<dbReference type="SUPFAM" id="SSF56672">
    <property type="entry name" value="DNA/RNA polymerases"/>
    <property type="match status" value="1"/>
</dbReference>
<evidence type="ECO:0000313" key="22">
    <source>
        <dbReference type="EMBL" id="ANY18724.1"/>
    </source>
</evidence>
<dbReference type="RefSeq" id="WP_067675063.1">
    <property type="nucleotide sequence ID" value="NZ_CP016591.1"/>
</dbReference>